<dbReference type="STRING" id="595434.RISK_004761"/>
<organism evidence="1 2">
    <name type="scientific">Rhodopirellula islandica</name>
    <dbReference type="NCBI Taxonomy" id="595434"/>
    <lineage>
        <taxon>Bacteria</taxon>
        <taxon>Pseudomonadati</taxon>
        <taxon>Planctomycetota</taxon>
        <taxon>Planctomycetia</taxon>
        <taxon>Pirellulales</taxon>
        <taxon>Pirellulaceae</taxon>
        <taxon>Rhodopirellula</taxon>
    </lineage>
</organism>
<sequence length="40" mass="4467">MLDARFPTVPFGRVEFVVGWPFLAVIQNSDGNECPSQRDA</sequence>
<evidence type="ECO:0000313" key="1">
    <source>
        <dbReference type="EMBL" id="KLU03449.1"/>
    </source>
</evidence>
<proteinExistence type="predicted"/>
<accession>A0A0J1ED61</accession>
<dbReference type="EMBL" id="LECT01000038">
    <property type="protein sequence ID" value="KLU03449.1"/>
    <property type="molecule type" value="Genomic_DNA"/>
</dbReference>
<dbReference type="Proteomes" id="UP000036367">
    <property type="component" value="Unassembled WGS sequence"/>
</dbReference>
<protein>
    <submittedName>
        <fullName evidence="1">Uncharacterized protein</fullName>
    </submittedName>
</protein>
<name>A0A0J1ED61_RHOIS</name>
<reference evidence="1" key="1">
    <citation type="submission" date="2015-05" db="EMBL/GenBank/DDBJ databases">
        <title>Permanent draft genome of Rhodopirellula islandicus K833.</title>
        <authorList>
            <person name="Kizina J."/>
            <person name="Richter M."/>
            <person name="Glockner F.O."/>
            <person name="Harder J."/>
        </authorList>
    </citation>
    <scope>NUCLEOTIDE SEQUENCE [LARGE SCALE GENOMIC DNA]</scope>
    <source>
        <strain evidence="1">K833</strain>
    </source>
</reference>
<dbReference type="AlphaFoldDB" id="A0A0J1ED61"/>
<comment type="caution">
    <text evidence="1">The sequence shown here is derived from an EMBL/GenBank/DDBJ whole genome shotgun (WGS) entry which is preliminary data.</text>
</comment>
<gene>
    <name evidence="1" type="ORF">RISK_004761</name>
</gene>
<evidence type="ECO:0000313" key="2">
    <source>
        <dbReference type="Proteomes" id="UP000036367"/>
    </source>
</evidence>
<keyword evidence="2" id="KW-1185">Reference proteome</keyword>